<dbReference type="EMBL" id="MU853354">
    <property type="protein sequence ID" value="KAK4109774.1"/>
    <property type="molecule type" value="Genomic_DNA"/>
</dbReference>
<organism evidence="1 2">
    <name type="scientific">Canariomyces notabilis</name>
    <dbReference type="NCBI Taxonomy" id="2074819"/>
    <lineage>
        <taxon>Eukaryota</taxon>
        <taxon>Fungi</taxon>
        <taxon>Dikarya</taxon>
        <taxon>Ascomycota</taxon>
        <taxon>Pezizomycotina</taxon>
        <taxon>Sordariomycetes</taxon>
        <taxon>Sordariomycetidae</taxon>
        <taxon>Sordariales</taxon>
        <taxon>Chaetomiaceae</taxon>
        <taxon>Canariomyces</taxon>
    </lineage>
</organism>
<dbReference type="RefSeq" id="XP_064667344.1">
    <property type="nucleotide sequence ID" value="XM_064809227.1"/>
</dbReference>
<accession>A0AAN6QJD5</accession>
<evidence type="ECO:0000313" key="2">
    <source>
        <dbReference type="Proteomes" id="UP001302812"/>
    </source>
</evidence>
<sequence>MIGPQMWVLSMPKDQRLPTTETGEPPYVDAVRSPGSIRVDTVHGELTVPRAMIAGNGRQPKATWEISESGAASVWAPWGARCGLRASPAACGGNPGIAGAAASAMGHGFCGAPPTWKFGGAGMGNGQVPSTQN</sequence>
<gene>
    <name evidence="1" type="ORF">N656DRAFT_319474</name>
</gene>
<dbReference type="Proteomes" id="UP001302812">
    <property type="component" value="Unassembled WGS sequence"/>
</dbReference>
<keyword evidence="2" id="KW-1185">Reference proteome</keyword>
<dbReference type="AlphaFoldDB" id="A0AAN6QJD5"/>
<protein>
    <submittedName>
        <fullName evidence="1">Uncharacterized protein</fullName>
    </submittedName>
</protein>
<proteinExistence type="predicted"/>
<reference evidence="1" key="2">
    <citation type="submission" date="2023-05" db="EMBL/GenBank/DDBJ databases">
        <authorList>
            <consortium name="Lawrence Berkeley National Laboratory"/>
            <person name="Steindorff A."/>
            <person name="Hensen N."/>
            <person name="Bonometti L."/>
            <person name="Westerberg I."/>
            <person name="Brannstrom I.O."/>
            <person name="Guillou S."/>
            <person name="Cros-Aarteil S."/>
            <person name="Calhoun S."/>
            <person name="Haridas S."/>
            <person name="Kuo A."/>
            <person name="Mondo S."/>
            <person name="Pangilinan J."/>
            <person name="Riley R."/>
            <person name="Labutti K."/>
            <person name="Andreopoulos B."/>
            <person name="Lipzen A."/>
            <person name="Chen C."/>
            <person name="Yanf M."/>
            <person name="Daum C."/>
            <person name="Ng V."/>
            <person name="Clum A."/>
            <person name="Ohm R."/>
            <person name="Martin F."/>
            <person name="Silar P."/>
            <person name="Natvig D."/>
            <person name="Lalanne C."/>
            <person name="Gautier V."/>
            <person name="Ament-Velasquez S.L."/>
            <person name="Kruys A."/>
            <person name="Hutchinson M.I."/>
            <person name="Powell A.J."/>
            <person name="Barry K."/>
            <person name="Miller A.N."/>
            <person name="Grigoriev I.V."/>
            <person name="Debuchy R."/>
            <person name="Gladieux P."/>
            <person name="Thoren M.H."/>
            <person name="Johannesson H."/>
        </authorList>
    </citation>
    <scope>NUCLEOTIDE SEQUENCE</scope>
    <source>
        <strain evidence="1">CBS 508.74</strain>
    </source>
</reference>
<reference evidence="1" key="1">
    <citation type="journal article" date="2023" name="Mol. Phylogenet. Evol.">
        <title>Genome-scale phylogeny and comparative genomics of the fungal order Sordariales.</title>
        <authorList>
            <person name="Hensen N."/>
            <person name="Bonometti L."/>
            <person name="Westerberg I."/>
            <person name="Brannstrom I.O."/>
            <person name="Guillou S."/>
            <person name="Cros-Aarteil S."/>
            <person name="Calhoun S."/>
            <person name="Haridas S."/>
            <person name="Kuo A."/>
            <person name="Mondo S."/>
            <person name="Pangilinan J."/>
            <person name="Riley R."/>
            <person name="LaButti K."/>
            <person name="Andreopoulos B."/>
            <person name="Lipzen A."/>
            <person name="Chen C."/>
            <person name="Yan M."/>
            <person name="Daum C."/>
            <person name="Ng V."/>
            <person name="Clum A."/>
            <person name="Steindorff A."/>
            <person name="Ohm R.A."/>
            <person name="Martin F."/>
            <person name="Silar P."/>
            <person name="Natvig D.O."/>
            <person name="Lalanne C."/>
            <person name="Gautier V."/>
            <person name="Ament-Velasquez S.L."/>
            <person name="Kruys A."/>
            <person name="Hutchinson M.I."/>
            <person name="Powell A.J."/>
            <person name="Barry K."/>
            <person name="Miller A.N."/>
            <person name="Grigoriev I.V."/>
            <person name="Debuchy R."/>
            <person name="Gladieux P."/>
            <person name="Hiltunen Thoren M."/>
            <person name="Johannesson H."/>
        </authorList>
    </citation>
    <scope>NUCLEOTIDE SEQUENCE</scope>
    <source>
        <strain evidence="1">CBS 508.74</strain>
    </source>
</reference>
<evidence type="ECO:0000313" key="1">
    <source>
        <dbReference type="EMBL" id="KAK4109774.1"/>
    </source>
</evidence>
<dbReference type="GeneID" id="89933350"/>
<comment type="caution">
    <text evidence="1">The sequence shown here is derived from an EMBL/GenBank/DDBJ whole genome shotgun (WGS) entry which is preliminary data.</text>
</comment>
<name>A0AAN6QJD5_9PEZI</name>